<dbReference type="CDD" id="cd24109">
    <property type="entry name" value="ASKHA_NBD_YjiL-like"/>
    <property type="match status" value="1"/>
</dbReference>
<name>A0A1B8HE65_9GAMM</name>
<dbReference type="InterPro" id="IPR043129">
    <property type="entry name" value="ATPase_NBD"/>
</dbReference>
<dbReference type="PANTHER" id="PTHR32329:SF2">
    <property type="entry name" value="BIFUNCTIONAL PROTEIN [INCLUDES 2-HYDROXYACYL-COA DEHYDRATASE (N-TER) AND ITS ACTIVATOR DOMAIN (C_TERM)"/>
    <property type="match status" value="1"/>
</dbReference>
<dbReference type="InterPro" id="IPR008275">
    <property type="entry name" value="CoA_E_activase_dom"/>
</dbReference>
<evidence type="ECO:0000256" key="1">
    <source>
        <dbReference type="ARBA" id="ARBA00001966"/>
    </source>
</evidence>
<evidence type="ECO:0000256" key="2">
    <source>
        <dbReference type="ARBA" id="ARBA00022723"/>
    </source>
</evidence>
<keyword evidence="2" id="KW-0479">Metal-binding</keyword>
<evidence type="ECO:0000259" key="5">
    <source>
        <dbReference type="Pfam" id="PF01869"/>
    </source>
</evidence>
<accession>A0A1B8HE65</accession>
<evidence type="ECO:0000256" key="4">
    <source>
        <dbReference type="ARBA" id="ARBA00023014"/>
    </source>
</evidence>
<protein>
    <recommendedName>
        <fullName evidence="5">ATPase BadF/BadG/BcrA/BcrD type domain-containing protein</fullName>
    </recommendedName>
</protein>
<dbReference type="STRING" id="368603.AYY16_07235"/>
<dbReference type="EMBL" id="LZEX01000012">
    <property type="protein sequence ID" value="OBU07374.1"/>
    <property type="molecule type" value="Genomic_DNA"/>
</dbReference>
<evidence type="ECO:0000256" key="3">
    <source>
        <dbReference type="ARBA" id="ARBA00023004"/>
    </source>
</evidence>
<dbReference type="Gene3D" id="3.30.420.40">
    <property type="match status" value="2"/>
</dbReference>
<dbReference type="SUPFAM" id="SSF53067">
    <property type="entry name" value="Actin-like ATPase domain"/>
    <property type="match status" value="1"/>
</dbReference>
<dbReference type="InterPro" id="IPR002731">
    <property type="entry name" value="ATPase_BadF"/>
</dbReference>
<dbReference type="InterPro" id="IPR051805">
    <property type="entry name" value="Dehydratase_Activator_Redct"/>
</dbReference>
<keyword evidence="3" id="KW-0408">Iron</keyword>
<sequence>MLSIGIDSGSTATKGILFSDENGGQILRRFLIPTPFKPQSAILEAWETLCGECDSPPFLTLTGYGRKLADFADKQVTEISCHGIGARWLHPQTRTVIDIGGQDSKVIRLDEQGHLTDFLMNDKCAAGTGRFLDVISRTLGTDITAVDDTIRGIEPHAISSMCTVFAESEVISLRSAGVDPETILSGIVNSMAQRTAGFAKRLSTVPAVLFSGGVSRSQVFCERLSQHLGAEVITHPDGQFAGAIGAAIYGLRQLQKQAANPAEASIL</sequence>
<dbReference type="Pfam" id="PF01869">
    <property type="entry name" value="BcrAD_BadFG"/>
    <property type="match status" value="1"/>
</dbReference>
<feature type="domain" description="ATPase BadF/BadG/BcrA/BcrD type" evidence="5">
    <location>
        <begin position="4"/>
        <end position="250"/>
    </location>
</feature>
<dbReference type="GO" id="GO:0051536">
    <property type="term" value="F:iron-sulfur cluster binding"/>
    <property type="evidence" value="ECO:0007669"/>
    <property type="project" value="UniProtKB-KW"/>
</dbReference>
<organism evidence="6 7">
    <name type="scientific">Morganella psychrotolerans</name>
    <dbReference type="NCBI Taxonomy" id="368603"/>
    <lineage>
        <taxon>Bacteria</taxon>
        <taxon>Pseudomonadati</taxon>
        <taxon>Pseudomonadota</taxon>
        <taxon>Gammaproteobacteria</taxon>
        <taxon>Enterobacterales</taxon>
        <taxon>Morganellaceae</taxon>
        <taxon>Morganella</taxon>
    </lineage>
</organism>
<dbReference type="GO" id="GO:0046872">
    <property type="term" value="F:metal ion binding"/>
    <property type="evidence" value="ECO:0007669"/>
    <property type="project" value="UniProtKB-KW"/>
</dbReference>
<dbReference type="AlphaFoldDB" id="A0A1B8HE65"/>
<dbReference type="NCBIfam" id="TIGR00241">
    <property type="entry name" value="CoA_E_activ"/>
    <property type="match status" value="1"/>
</dbReference>
<proteinExistence type="predicted"/>
<dbReference type="PANTHER" id="PTHR32329">
    <property type="entry name" value="BIFUNCTIONAL PROTEIN [INCLUDES 2-HYDROXYACYL-COA DEHYDRATASE (N-TER) AND ITS ACTIVATOR DOMAIN (C_TERM)-RELATED"/>
    <property type="match status" value="1"/>
</dbReference>
<evidence type="ECO:0000313" key="7">
    <source>
        <dbReference type="Proteomes" id="UP000092247"/>
    </source>
</evidence>
<evidence type="ECO:0000313" key="6">
    <source>
        <dbReference type="EMBL" id="OBU07374.1"/>
    </source>
</evidence>
<dbReference type="Proteomes" id="UP000092247">
    <property type="component" value="Unassembled WGS sequence"/>
</dbReference>
<gene>
    <name evidence="6" type="ORF">AYY17_05050</name>
</gene>
<comment type="cofactor">
    <cofactor evidence="1">
        <name>[4Fe-4S] cluster</name>
        <dbReference type="ChEBI" id="CHEBI:49883"/>
    </cofactor>
</comment>
<dbReference type="RefSeq" id="WP_067423418.1">
    <property type="nucleotide sequence ID" value="NZ_LZEX01000012.1"/>
</dbReference>
<comment type="caution">
    <text evidence="6">The sequence shown here is derived from an EMBL/GenBank/DDBJ whole genome shotgun (WGS) entry which is preliminary data.</text>
</comment>
<reference evidence="6 7" key="1">
    <citation type="submission" date="2016-06" db="EMBL/GenBank/DDBJ databases">
        <authorList>
            <person name="Kjaerup R.B."/>
            <person name="Dalgaard T.S."/>
            <person name="Juul-Madsen H.R."/>
        </authorList>
    </citation>
    <scope>NUCLEOTIDE SEQUENCE [LARGE SCALE GENOMIC DNA]</scope>
    <source>
        <strain evidence="6 7">GCSL-Mp3</strain>
    </source>
</reference>
<keyword evidence="4" id="KW-0411">Iron-sulfur</keyword>